<dbReference type="InterPro" id="IPR036477">
    <property type="entry name" value="Formyl_transf_N_sf"/>
</dbReference>
<evidence type="ECO:0000256" key="4">
    <source>
        <dbReference type="ARBA" id="ARBA00022755"/>
    </source>
</evidence>
<evidence type="ECO:0000256" key="3">
    <source>
        <dbReference type="ARBA" id="ARBA00022679"/>
    </source>
</evidence>
<organism evidence="6 7">
    <name type="scientific">Candidatus Buchananbacteria bacterium RBG_13_36_9</name>
    <dbReference type="NCBI Taxonomy" id="1797530"/>
    <lineage>
        <taxon>Bacteria</taxon>
        <taxon>Candidatus Buchananiibacteriota</taxon>
    </lineage>
</organism>
<evidence type="ECO:0000313" key="7">
    <source>
        <dbReference type="Proteomes" id="UP000176498"/>
    </source>
</evidence>
<dbReference type="GO" id="GO:0004644">
    <property type="term" value="F:phosphoribosylglycinamide formyltransferase activity"/>
    <property type="evidence" value="ECO:0007669"/>
    <property type="project" value="UniProtKB-EC"/>
</dbReference>
<dbReference type="SUPFAM" id="SSF53328">
    <property type="entry name" value="Formyltransferase"/>
    <property type="match status" value="1"/>
</dbReference>
<proteinExistence type="predicted"/>
<dbReference type="Pfam" id="PF00551">
    <property type="entry name" value="Formyl_trans_N"/>
    <property type="match status" value="1"/>
</dbReference>
<evidence type="ECO:0000256" key="1">
    <source>
        <dbReference type="ARBA" id="ARBA00005054"/>
    </source>
</evidence>
<sequence length="222" mass="24689">MEEKLLVFASGDAEGGGSGFQELAENSRSGILQADIVAVVSNHKNGGVAQKAKKLGIQFHHFSGPFTAEAYQQIWHGFGQPRVALSGWIKFVKGLPVRDVFNIHPAPLPGFGGKDWYGHEVHVRVMEAYRKGEIASSAVCMHFATPIFDDPNALFFKYPVLIRPDDDADSLSERVNKIEHGWQSVITNLVVTRQIRFQEGAVLVPLWYKKMPFCPETCQVHS</sequence>
<dbReference type="PANTHER" id="PTHR43369:SF2">
    <property type="entry name" value="PHOSPHORIBOSYLGLYCINAMIDE FORMYLTRANSFERASE"/>
    <property type="match status" value="1"/>
</dbReference>
<comment type="pathway">
    <text evidence="1">Purine metabolism; IMP biosynthesis via de novo pathway; N(2)-formyl-N(1)-(5-phospho-D-ribosyl)glycinamide from N(1)-(5-phospho-D-ribosyl)glycinamide (10-formyl THF route): step 1/1.</text>
</comment>
<keyword evidence="4" id="KW-0658">Purine biosynthesis</keyword>
<dbReference type="GO" id="GO:0006189">
    <property type="term" value="P:'de novo' IMP biosynthetic process"/>
    <property type="evidence" value="ECO:0007669"/>
    <property type="project" value="TreeGrafter"/>
</dbReference>
<dbReference type="EMBL" id="MHHZ01000023">
    <property type="protein sequence ID" value="OGY40891.1"/>
    <property type="molecule type" value="Genomic_DNA"/>
</dbReference>
<reference evidence="6 7" key="1">
    <citation type="journal article" date="2016" name="Nat. Commun.">
        <title>Thousands of microbial genomes shed light on interconnected biogeochemical processes in an aquifer system.</title>
        <authorList>
            <person name="Anantharaman K."/>
            <person name="Brown C.T."/>
            <person name="Hug L.A."/>
            <person name="Sharon I."/>
            <person name="Castelle C.J."/>
            <person name="Probst A.J."/>
            <person name="Thomas B.C."/>
            <person name="Singh A."/>
            <person name="Wilkins M.J."/>
            <person name="Karaoz U."/>
            <person name="Brodie E.L."/>
            <person name="Williams K.H."/>
            <person name="Hubbard S.S."/>
            <person name="Banfield J.F."/>
        </authorList>
    </citation>
    <scope>NUCLEOTIDE SEQUENCE [LARGE SCALE GENOMIC DNA]</scope>
</reference>
<dbReference type="InterPro" id="IPR002376">
    <property type="entry name" value="Formyl_transf_N"/>
</dbReference>
<dbReference type="Proteomes" id="UP000176498">
    <property type="component" value="Unassembled WGS sequence"/>
</dbReference>
<dbReference type="PANTHER" id="PTHR43369">
    <property type="entry name" value="PHOSPHORIBOSYLGLYCINAMIDE FORMYLTRANSFERASE"/>
    <property type="match status" value="1"/>
</dbReference>
<evidence type="ECO:0000256" key="2">
    <source>
        <dbReference type="ARBA" id="ARBA00012254"/>
    </source>
</evidence>
<evidence type="ECO:0000259" key="5">
    <source>
        <dbReference type="Pfam" id="PF00551"/>
    </source>
</evidence>
<protein>
    <recommendedName>
        <fullName evidence="2">phosphoribosylglycinamide formyltransferase 1</fullName>
        <ecNumber evidence="2">2.1.2.2</ecNumber>
    </recommendedName>
</protein>
<evidence type="ECO:0000313" key="6">
    <source>
        <dbReference type="EMBL" id="OGY40891.1"/>
    </source>
</evidence>
<accession>A0A1G1XLP3</accession>
<name>A0A1G1XLP3_9BACT</name>
<gene>
    <name evidence="6" type="ORF">A2Y82_03405</name>
</gene>
<dbReference type="Gene3D" id="3.40.50.170">
    <property type="entry name" value="Formyl transferase, N-terminal domain"/>
    <property type="match status" value="1"/>
</dbReference>
<feature type="domain" description="Formyl transferase N-terminal" evidence="5">
    <location>
        <begin position="5"/>
        <end position="182"/>
    </location>
</feature>
<comment type="caution">
    <text evidence="6">The sequence shown here is derived from an EMBL/GenBank/DDBJ whole genome shotgun (WGS) entry which is preliminary data.</text>
</comment>
<keyword evidence="3" id="KW-0808">Transferase</keyword>
<dbReference type="EC" id="2.1.2.2" evidence="2"/>
<dbReference type="GO" id="GO:0005737">
    <property type="term" value="C:cytoplasm"/>
    <property type="evidence" value="ECO:0007669"/>
    <property type="project" value="TreeGrafter"/>
</dbReference>
<dbReference type="AlphaFoldDB" id="A0A1G1XLP3"/>